<name>A0ABQ6HNI6_9MICO</name>
<sequence>MPHLRIENRVLPAGPTIVDTVANSAFYYGLVGALASDDRPLWSRLSFDAAHENFTDGAKRGLRARQYWPGRGEVPVDELVLRHLLPLAHRGLEMWGVDADLRDRYLDIIEGRCTSETNGATWQSDCVGALERRGLSRNDALAGMLERYVDGMHSNEPVHTWELPSVTS</sequence>
<dbReference type="EMBL" id="BSUJ01000001">
    <property type="protein sequence ID" value="GMA19638.1"/>
    <property type="molecule type" value="Genomic_DNA"/>
</dbReference>
<dbReference type="SUPFAM" id="SSF55931">
    <property type="entry name" value="Glutamine synthetase/guanido kinase"/>
    <property type="match status" value="1"/>
</dbReference>
<dbReference type="PANTHER" id="PTHR36510:SF3">
    <property type="entry name" value="CONSERVED PROTEIN"/>
    <property type="match status" value="1"/>
</dbReference>
<comment type="caution">
    <text evidence="1">The sequence shown here is derived from an EMBL/GenBank/DDBJ whole genome shotgun (WGS) entry which is preliminary data.</text>
</comment>
<proteinExistence type="predicted"/>
<gene>
    <name evidence="1" type="ORF">GCM10025862_16590</name>
</gene>
<evidence type="ECO:0000313" key="2">
    <source>
        <dbReference type="Proteomes" id="UP001157109"/>
    </source>
</evidence>
<evidence type="ECO:0000313" key="1">
    <source>
        <dbReference type="EMBL" id="GMA19638.1"/>
    </source>
</evidence>
<dbReference type="Proteomes" id="UP001157109">
    <property type="component" value="Unassembled WGS sequence"/>
</dbReference>
<accession>A0ABQ6HNI6</accession>
<evidence type="ECO:0008006" key="3">
    <source>
        <dbReference type="Google" id="ProtNLM"/>
    </source>
</evidence>
<dbReference type="InterPro" id="IPR050141">
    <property type="entry name" value="GCL_type2/YbdK_subfam"/>
</dbReference>
<organism evidence="1 2">
    <name type="scientific">Arsenicicoccus piscis</name>
    <dbReference type="NCBI Taxonomy" id="673954"/>
    <lineage>
        <taxon>Bacteria</taxon>
        <taxon>Bacillati</taxon>
        <taxon>Actinomycetota</taxon>
        <taxon>Actinomycetes</taxon>
        <taxon>Micrococcales</taxon>
        <taxon>Intrasporangiaceae</taxon>
        <taxon>Arsenicicoccus</taxon>
    </lineage>
</organism>
<dbReference type="Gene3D" id="3.30.590.20">
    <property type="match status" value="1"/>
</dbReference>
<reference evidence="2" key="1">
    <citation type="journal article" date="2019" name="Int. J. Syst. Evol. Microbiol.">
        <title>The Global Catalogue of Microorganisms (GCM) 10K type strain sequencing project: providing services to taxonomists for standard genome sequencing and annotation.</title>
        <authorList>
            <consortium name="The Broad Institute Genomics Platform"/>
            <consortium name="The Broad Institute Genome Sequencing Center for Infectious Disease"/>
            <person name="Wu L."/>
            <person name="Ma J."/>
        </authorList>
    </citation>
    <scope>NUCLEOTIDE SEQUENCE [LARGE SCALE GENOMIC DNA]</scope>
    <source>
        <strain evidence="2">NBRC 105830</strain>
    </source>
</reference>
<protein>
    <recommendedName>
        <fullName evidence="3">Glutamate--cysteine ligase</fullName>
    </recommendedName>
</protein>
<dbReference type="PANTHER" id="PTHR36510">
    <property type="entry name" value="GLUTAMATE--CYSTEINE LIGASE 2-RELATED"/>
    <property type="match status" value="1"/>
</dbReference>
<dbReference type="InterPro" id="IPR014746">
    <property type="entry name" value="Gln_synth/guanido_kin_cat_dom"/>
</dbReference>
<keyword evidence="2" id="KW-1185">Reference proteome</keyword>